<protein>
    <submittedName>
        <fullName evidence="2">Uncharacterized protein</fullName>
    </submittedName>
</protein>
<dbReference type="Proteomes" id="UP000652761">
    <property type="component" value="Unassembled WGS sequence"/>
</dbReference>
<feature type="compositionally biased region" description="Basic and acidic residues" evidence="1">
    <location>
        <begin position="277"/>
        <end position="288"/>
    </location>
</feature>
<dbReference type="EMBL" id="NMUH01002771">
    <property type="protein sequence ID" value="MQM01997.1"/>
    <property type="molecule type" value="Genomic_DNA"/>
</dbReference>
<evidence type="ECO:0000313" key="3">
    <source>
        <dbReference type="Proteomes" id="UP000652761"/>
    </source>
</evidence>
<accession>A0A843W3U0</accession>
<evidence type="ECO:0000313" key="2">
    <source>
        <dbReference type="EMBL" id="MQM01997.1"/>
    </source>
</evidence>
<comment type="caution">
    <text evidence="2">The sequence shown here is derived from an EMBL/GenBank/DDBJ whole genome shotgun (WGS) entry which is preliminary data.</text>
</comment>
<sequence length="499" mass="55264">MALEVAVLLPLLSGDVCMRAKCRELGGLLTSALGRQRSPRSRSGRDGGARRDTNHCAFLRNPSRTEQGKLCSARGSCCGVFPDGSRFWRCVGRVLAARLSRGAGERSPVFAFFAKSRFDPFEVCPGVGTVVTAVVARGVPEWWHSFGYGWYLYPVWVMVCGGTSKTGIDVELSFVEVMWCDLPLNVLYPSSSDNNVTSRIFRIPVDPGLTGWAQSAHRFSACKRDRGVRRVLNATALEVAFLLPLLSGDVGMRAKCRELGGLLTSALGRRRSPRSRSGRDGGARRDTNRCAFLRNPSRTEQGKLCSARGSYYGVFPDGSGFWRCVGRVLAARLSRGAGEMPRDLWSSHSSRRKGDPWSPFRIRVFACEGDGPRVLRPETLEVPDMDLQLCSRFDPFEVCPGVGTVVTAVVARGVPEWWHSFGYGWYLYPVWVMVYGGTSKTGIDVELSFVEVVCTWLAVLLPMRLRFVWEACSLGSDLPVWLKAWVTSSYYGLHVRLKA</sequence>
<gene>
    <name evidence="2" type="ORF">Taro_034755</name>
</gene>
<organism evidence="2 3">
    <name type="scientific">Colocasia esculenta</name>
    <name type="common">Wild taro</name>
    <name type="synonym">Arum esculentum</name>
    <dbReference type="NCBI Taxonomy" id="4460"/>
    <lineage>
        <taxon>Eukaryota</taxon>
        <taxon>Viridiplantae</taxon>
        <taxon>Streptophyta</taxon>
        <taxon>Embryophyta</taxon>
        <taxon>Tracheophyta</taxon>
        <taxon>Spermatophyta</taxon>
        <taxon>Magnoliopsida</taxon>
        <taxon>Liliopsida</taxon>
        <taxon>Araceae</taxon>
        <taxon>Aroideae</taxon>
        <taxon>Colocasieae</taxon>
        <taxon>Colocasia</taxon>
    </lineage>
</organism>
<feature type="region of interest" description="Disordered" evidence="1">
    <location>
        <begin position="268"/>
        <end position="290"/>
    </location>
</feature>
<name>A0A843W3U0_COLES</name>
<evidence type="ECO:0000256" key="1">
    <source>
        <dbReference type="SAM" id="MobiDB-lite"/>
    </source>
</evidence>
<proteinExistence type="predicted"/>
<dbReference type="AlphaFoldDB" id="A0A843W3U0"/>
<keyword evidence="3" id="KW-1185">Reference proteome</keyword>
<reference evidence="2" key="1">
    <citation type="submission" date="2017-07" db="EMBL/GenBank/DDBJ databases">
        <title>Taro Niue Genome Assembly and Annotation.</title>
        <authorList>
            <person name="Atibalentja N."/>
            <person name="Keating K."/>
            <person name="Fields C.J."/>
        </authorList>
    </citation>
    <scope>NUCLEOTIDE SEQUENCE</scope>
    <source>
        <strain evidence="2">Niue_2</strain>
        <tissue evidence="2">Leaf</tissue>
    </source>
</reference>